<proteinExistence type="predicted"/>
<evidence type="ECO:0000313" key="2">
    <source>
        <dbReference type="Proteomes" id="UP000564496"/>
    </source>
</evidence>
<accession>A0A7Z0DLE2</accession>
<dbReference type="RefSeq" id="WP_218860758.1">
    <property type="nucleotide sequence ID" value="NZ_JACBZR010000001.1"/>
</dbReference>
<comment type="caution">
    <text evidence="1">The sequence shown here is derived from an EMBL/GenBank/DDBJ whole genome shotgun (WGS) entry which is preliminary data.</text>
</comment>
<organism evidence="1 2">
    <name type="scientific">Nocardioides panzhihuensis</name>
    <dbReference type="NCBI Taxonomy" id="860243"/>
    <lineage>
        <taxon>Bacteria</taxon>
        <taxon>Bacillati</taxon>
        <taxon>Actinomycetota</taxon>
        <taxon>Actinomycetes</taxon>
        <taxon>Propionibacteriales</taxon>
        <taxon>Nocardioidaceae</taxon>
        <taxon>Nocardioides</taxon>
    </lineage>
</organism>
<dbReference type="SUPFAM" id="SSF51905">
    <property type="entry name" value="FAD/NAD(P)-binding domain"/>
    <property type="match status" value="1"/>
</dbReference>
<evidence type="ECO:0000313" key="1">
    <source>
        <dbReference type="EMBL" id="NYI77565.1"/>
    </source>
</evidence>
<gene>
    <name evidence="1" type="ORF">BJ988_002213</name>
</gene>
<name>A0A7Z0DLE2_9ACTN</name>
<dbReference type="AlphaFoldDB" id="A0A7Z0DLE2"/>
<keyword evidence="2" id="KW-1185">Reference proteome</keyword>
<reference evidence="1 2" key="1">
    <citation type="submission" date="2020-07" db="EMBL/GenBank/DDBJ databases">
        <title>Sequencing the genomes of 1000 actinobacteria strains.</title>
        <authorList>
            <person name="Klenk H.-P."/>
        </authorList>
    </citation>
    <scope>NUCLEOTIDE SEQUENCE [LARGE SCALE GENOMIC DNA]</scope>
    <source>
        <strain evidence="1 2">DSM 26487</strain>
    </source>
</reference>
<dbReference type="InterPro" id="IPR036188">
    <property type="entry name" value="FAD/NAD-bd_sf"/>
</dbReference>
<dbReference type="EMBL" id="JACBZR010000001">
    <property type="protein sequence ID" value="NYI77565.1"/>
    <property type="molecule type" value="Genomic_DNA"/>
</dbReference>
<dbReference type="Gene3D" id="3.50.50.100">
    <property type="match status" value="1"/>
</dbReference>
<sequence length="157" mass="16512">MRAHGPLDGLSVDRDLLGRLVVTPQMFVAGLPGVLAAGDVASVGVEPGRVSPQSCQYAHQHGKHAGHNAVADLLGRPLLDFHGVPYVTCVDLGAAGAVYTEGFEREVRAVGEVAKKVKRMVNTELIYPPTKDADAILAAADHLSESRPEQPVSGSEN</sequence>
<dbReference type="Proteomes" id="UP000564496">
    <property type="component" value="Unassembled WGS sequence"/>
</dbReference>
<protein>
    <submittedName>
        <fullName evidence="1">NADH dehydrogenase FAD-containing subunit</fullName>
    </submittedName>
</protein>